<dbReference type="NCBIfam" id="NF002633">
    <property type="entry name" value="PRK02304.1-2"/>
    <property type="match status" value="1"/>
</dbReference>
<dbReference type="NCBIfam" id="NF002636">
    <property type="entry name" value="PRK02304.1-5"/>
    <property type="match status" value="1"/>
</dbReference>
<dbReference type="HAMAP" id="MF_00004">
    <property type="entry name" value="Aden_phosphoribosyltr"/>
    <property type="match status" value="1"/>
</dbReference>
<dbReference type="GO" id="GO:0044209">
    <property type="term" value="P:AMP salvage"/>
    <property type="evidence" value="ECO:0007669"/>
    <property type="project" value="UniProtKB-UniRule"/>
</dbReference>
<dbReference type="Pfam" id="PF00156">
    <property type="entry name" value="Pribosyltran"/>
    <property type="match status" value="1"/>
</dbReference>
<keyword evidence="10 12" id="KW-0808">Transferase</keyword>
<dbReference type="RefSeq" id="WP_072704893.1">
    <property type="nucleotide sequence ID" value="NZ_FRDH01000012.1"/>
</dbReference>
<dbReference type="PANTHER" id="PTHR32315:SF3">
    <property type="entry name" value="ADENINE PHOSPHORIBOSYLTRANSFERASE"/>
    <property type="match status" value="1"/>
</dbReference>
<dbReference type="EMBL" id="FRDH01000012">
    <property type="protein sequence ID" value="SHN63114.1"/>
    <property type="molecule type" value="Genomic_DNA"/>
</dbReference>
<accession>A0A1M7SXK4</accession>
<dbReference type="InterPro" id="IPR029057">
    <property type="entry name" value="PRTase-like"/>
</dbReference>
<evidence type="ECO:0000256" key="5">
    <source>
        <dbReference type="ARBA" id="ARBA00008391"/>
    </source>
</evidence>
<dbReference type="InterPro" id="IPR050054">
    <property type="entry name" value="UPRTase/APRTase"/>
</dbReference>
<evidence type="ECO:0000256" key="8">
    <source>
        <dbReference type="ARBA" id="ARBA00022490"/>
    </source>
</evidence>
<dbReference type="GO" id="GO:0016208">
    <property type="term" value="F:AMP binding"/>
    <property type="evidence" value="ECO:0007669"/>
    <property type="project" value="TreeGrafter"/>
</dbReference>
<keyword evidence="11 12" id="KW-0660">Purine salvage</keyword>
<evidence type="ECO:0000256" key="9">
    <source>
        <dbReference type="ARBA" id="ARBA00022676"/>
    </source>
</evidence>
<evidence type="ECO:0000256" key="10">
    <source>
        <dbReference type="ARBA" id="ARBA00022679"/>
    </source>
</evidence>
<feature type="domain" description="Phosphoribosyltransferase" evidence="13">
    <location>
        <begin position="34"/>
        <end position="163"/>
    </location>
</feature>
<comment type="catalytic activity">
    <reaction evidence="1 12">
        <text>AMP + diphosphate = 5-phospho-alpha-D-ribose 1-diphosphate + adenine</text>
        <dbReference type="Rhea" id="RHEA:16609"/>
        <dbReference type="ChEBI" id="CHEBI:16708"/>
        <dbReference type="ChEBI" id="CHEBI:33019"/>
        <dbReference type="ChEBI" id="CHEBI:58017"/>
        <dbReference type="ChEBI" id="CHEBI:456215"/>
        <dbReference type="EC" id="2.4.2.7"/>
    </reaction>
</comment>
<reference evidence="14 15" key="1">
    <citation type="submission" date="2016-12" db="EMBL/GenBank/DDBJ databases">
        <authorList>
            <person name="Song W.-J."/>
            <person name="Kurnit D.M."/>
        </authorList>
    </citation>
    <scope>NUCLEOTIDE SEQUENCE [LARGE SCALE GENOMIC DNA]</scope>
    <source>
        <strain evidence="14 15">DSM 14810</strain>
    </source>
</reference>
<dbReference type="GO" id="GO:0006168">
    <property type="term" value="P:adenine salvage"/>
    <property type="evidence" value="ECO:0007669"/>
    <property type="project" value="InterPro"/>
</dbReference>
<dbReference type="FunFam" id="3.40.50.2020:FF:000004">
    <property type="entry name" value="Adenine phosphoribosyltransferase"/>
    <property type="match status" value="1"/>
</dbReference>
<dbReference type="GO" id="GO:0003999">
    <property type="term" value="F:adenine phosphoribosyltransferase activity"/>
    <property type="evidence" value="ECO:0007669"/>
    <property type="project" value="UniProtKB-UniRule"/>
</dbReference>
<dbReference type="GO" id="GO:0005737">
    <property type="term" value="C:cytoplasm"/>
    <property type="evidence" value="ECO:0007669"/>
    <property type="project" value="UniProtKB-SubCell"/>
</dbReference>
<dbReference type="InterPro" id="IPR005764">
    <property type="entry name" value="Ade_phspho_trans"/>
</dbReference>
<gene>
    <name evidence="12" type="primary">apt</name>
    <name evidence="14" type="ORF">SAMN02745247_02592</name>
</gene>
<comment type="similarity">
    <text evidence="5 12">Belongs to the purine/pyrimidine phosphoribosyltransferase family.</text>
</comment>
<evidence type="ECO:0000256" key="3">
    <source>
        <dbReference type="ARBA" id="ARBA00004496"/>
    </source>
</evidence>
<evidence type="ECO:0000256" key="7">
    <source>
        <dbReference type="ARBA" id="ARBA00011893"/>
    </source>
</evidence>
<dbReference type="AlphaFoldDB" id="A0A1M7SXK4"/>
<comment type="subcellular location">
    <subcellularLocation>
        <location evidence="3 12">Cytoplasm</location>
    </subcellularLocation>
</comment>
<evidence type="ECO:0000313" key="14">
    <source>
        <dbReference type="EMBL" id="SHN63114.1"/>
    </source>
</evidence>
<evidence type="ECO:0000259" key="13">
    <source>
        <dbReference type="Pfam" id="PF00156"/>
    </source>
</evidence>
<evidence type="ECO:0000313" key="15">
    <source>
        <dbReference type="Proteomes" id="UP000184097"/>
    </source>
</evidence>
<evidence type="ECO:0000256" key="1">
    <source>
        <dbReference type="ARBA" id="ARBA00000868"/>
    </source>
</evidence>
<keyword evidence="9 12" id="KW-0328">Glycosyltransferase</keyword>
<dbReference type="Proteomes" id="UP000184097">
    <property type="component" value="Unassembled WGS sequence"/>
</dbReference>
<dbReference type="InterPro" id="IPR000836">
    <property type="entry name" value="PRTase_dom"/>
</dbReference>
<dbReference type="UniPathway" id="UPA00588">
    <property type="reaction ID" value="UER00646"/>
</dbReference>
<evidence type="ECO:0000256" key="6">
    <source>
        <dbReference type="ARBA" id="ARBA00011738"/>
    </source>
</evidence>
<dbReference type="Gene3D" id="3.40.50.2020">
    <property type="match status" value="1"/>
</dbReference>
<evidence type="ECO:0000256" key="12">
    <source>
        <dbReference type="HAMAP-Rule" id="MF_00004"/>
    </source>
</evidence>
<organism evidence="14 15">
    <name type="scientific">Butyrivibrio hungatei DSM 14810</name>
    <dbReference type="NCBI Taxonomy" id="1121132"/>
    <lineage>
        <taxon>Bacteria</taxon>
        <taxon>Bacillati</taxon>
        <taxon>Bacillota</taxon>
        <taxon>Clostridia</taxon>
        <taxon>Lachnospirales</taxon>
        <taxon>Lachnospiraceae</taxon>
        <taxon>Butyrivibrio</taxon>
    </lineage>
</organism>
<keyword evidence="8 12" id="KW-0963">Cytoplasm</keyword>
<sequence length="174" mass="19317">MKDLKDYVRTIPNFPEKGIMFRDITSVLQDPDGFKLAIDEMARLVSDLDFDVVLGAESRGFIFSAPIAYQRGKALVPVRKKGKLPCETIQVEYDLEYGKAVLEIHKDAIKPGQKVLLVDDLMATGGTIEAMIKLVEQLGGEVAGILVLMELKGLKGRERLSKYRLDAAISYEGK</sequence>
<evidence type="ECO:0000256" key="4">
    <source>
        <dbReference type="ARBA" id="ARBA00004659"/>
    </source>
</evidence>
<dbReference type="NCBIfam" id="TIGR01090">
    <property type="entry name" value="apt"/>
    <property type="match status" value="1"/>
</dbReference>
<dbReference type="NCBIfam" id="NF002634">
    <property type="entry name" value="PRK02304.1-3"/>
    <property type="match status" value="1"/>
</dbReference>
<dbReference type="CDD" id="cd06223">
    <property type="entry name" value="PRTases_typeI"/>
    <property type="match status" value="1"/>
</dbReference>
<evidence type="ECO:0000256" key="11">
    <source>
        <dbReference type="ARBA" id="ARBA00022726"/>
    </source>
</evidence>
<comment type="pathway">
    <text evidence="4 12">Purine metabolism; AMP biosynthesis via salvage pathway; AMP from adenine: step 1/1.</text>
</comment>
<protein>
    <recommendedName>
        <fullName evidence="7 12">Adenine phosphoribosyltransferase</fullName>
        <shortName evidence="12">APRT</shortName>
        <ecNumber evidence="7 12">2.4.2.7</ecNumber>
    </recommendedName>
</protein>
<evidence type="ECO:0000256" key="2">
    <source>
        <dbReference type="ARBA" id="ARBA00003968"/>
    </source>
</evidence>
<dbReference type="GO" id="GO:0006166">
    <property type="term" value="P:purine ribonucleoside salvage"/>
    <property type="evidence" value="ECO:0007669"/>
    <property type="project" value="UniProtKB-UniRule"/>
</dbReference>
<dbReference type="SUPFAM" id="SSF53271">
    <property type="entry name" value="PRTase-like"/>
    <property type="match status" value="1"/>
</dbReference>
<dbReference type="PANTHER" id="PTHR32315">
    <property type="entry name" value="ADENINE PHOSPHORIBOSYLTRANSFERASE"/>
    <property type="match status" value="1"/>
</dbReference>
<comment type="subunit">
    <text evidence="6 12">Homodimer.</text>
</comment>
<name>A0A1M7SXK4_9FIRM</name>
<dbReference type="GO" id="GO:0002055">
    <property type="term" value="F:adenine binding"/>
    <property type="evidence" value="ECO:0007669"/>
    <property type="project" value="TreeGrafter"/>
</dbReference>
<comment type="function">
    <text evidence="2 12">Catalyzes a salvage reaction resulting in the formation of AMP, that is energically less costly than de novo synthesis.</text>
</comment>
<proteinExistence type="inferred from homology"/>
<dbReference type="EC" id="2.4.2.7" evidence="7 12"/>